<dbReference type="OrthoDB" id="10447609at2759"/>
<name>F4S8B8_MELLP</name>
<reference evidence="3" key="1">
    <citation type="journal article" date="2011" name="Proc. Natl. Acad. Sci. U.S.A.">
        <title>Obligate biotrophy features unraveled by the genomic analysis of rust fungi.</title>
        <authorList>
            <person name="Duplessis S."/>
            <person name="Cuomo C.A."/>
            <person name="Lin Y.-C."/>
            <person name="Aerts A."/>
            <person name="Tisserant E."/>
            <person name="Veneault-Fourrey C."/>
            <person name="Joly D.L."/>
            <person name="Hacquard S."/>
            <person name="Amselem J."/>
            <person name="Cantarel B.L."/>
            <person name="Chiu R."/>
            <person name="Coutinho P.M."/>
            <person name="Feau N."/>
            <person name="Field M."/>
            <person name="Frey P."/>
            <person name="Gelhaye E."/>
            <person name="Goldberg J."/>
            <person name="Grabherr M.G."/>
            <person name="Kodira C.D."/>
            <person name="Kohler A."/>
            <person name="Kuees U."/>
            <person name="Lindquist E.A."/>
            <person name="Lucas S.M."/>
            <person name="Mago R."/>
            <person name="Mauceli E."/>
            <person name="Morin E."/>
            <person name="Murat C."/>
            <person name="Pangilinan J.L."/>
            <person name="Park R."/>
            <person name="Pearson M."/>
            <person name="Quesneville H."/>
            <person name="Rouhier N."/>
            <person name="Sakthikumar S."/>
            <person name="Salamov A.A."/>
            <person name="Schmutz J."/>
            <person name="Selles B."/>
            <person name="Shapiro H."/>
            <person name="Tanguay P."/>
            <person name="Tuskan G.A."/>
            <person name="Henrissat B."/>
            <person name="Van de Peer Y."/>
            <person name="Rouze P."/>
            <person name="Ellis J.G."/>
            <person name="Dodds P.N."/>
            <person name="Schein J.E."/>
            <person name="Zhong S."/>
            <person name="Hamelin R.C."/>
            <person name="Grigoriev I.V."/>
            <person name="Szabo L.J."/>
            <person name="Martin F."/>
        </authorList>
    </citation>
    <scope>NUCLEOTIDE SEQUENCE [LARGE SCALE GENOMIC DNA]</scope>
    <source>
        <strain evidence="3">98AG31 / pathotype 3-4-7</strain>
    </source>
</reference>
<dbReference type="VEuPathDB" id="FungiDB:MELLADRAFT_112987"/>
<dbReference type="GeneID" id="18924845"/>
<keyword evidence="1" id="KW-0472">Membrane</keyword>
<protein>
    <submittedName>
        <fullName evidence="2">Uncharacterized protein</fullName>
    </submittedName>
</protein>
<dbReference type="HOGENOM" id="CLU_842195_0_0_1"/>
<feature type="transmembrane region" description="Helical" evidence="1">
    <location>
        <begin position="6"/>
        <end position="27"/>
    </location>
</feature>
<evidence type="ECO:0000313" key="2">
    <source>
        <dbReference type="EMBL" id="EGF99069.1"/>
    </source>
</evidence>
<evidence type="ECO:0000313" key="3">
    <source>
        <dbReference type="Proteomes" id="UP000001072"/>
    </source>
</evidence>
<keyword evidence="1" id="KW-0812">Transmembrane</keyword>
<dbReference type="AlphaFoldDB" id="F4S8B8"/>
<keyword evidence="1" id="KW-1133">Transmembrane helix</keyword>
<organism evidence="3">
    <name type="scientific">Melampsora larici-populina (strain 98AG31 / pathotype 3-4-7)</name>
    <name type="common">Poplar leaf rust fungus</name>
    <dbReference type="NCBI Taxonomy" id="747676"/>
    <lineage>
        <taxon>Eukaryota</taxon>
        <taxon>Fungi</taxon>
        <taxon>Dikarya</taxon>
        <taxon>Basidiomycota</taxon>
        <taxon>Pucciniomycotina</taxon>
        <taxon>Pucciniomycetes</taxon>
        <taxon>Pucciniales</taxon>
        <taxon>Melampsoraceae</taxon>
        <taxon>Melampsora</taxon>
    </lineage>
</organism>
<gene>
    <name evidence="2" type="ORF">MELLADRAFT_112987</name>
</gene>
<dbReference type="InParanoid" id="F4S8B8"/>
<proteinExistence type="predicted"/>
<dbReference type="RefSeq" id="XP_007417650.1">
    <property type="nucleotide sequence ID" value="XM_007417588.1"/>
</dbReference>
<dbReference type="Proteomes" id="UP000001072">
    <property type="component" value="Unassembled WGS sequence"/>
</dbReference>
<evidence type="ECO:0000256" key="1">
    <source>
        <dbReference type="SAM" id="Phobius"/>
    </source>
</evidence>
<keyword evidence="3" id="KW-1185">Reference proteome</keyword>
<dbReference type="EMBL" id="GL883164">
    <property type="protein sequence ID" value="EGF99069.1"/>
    <property type="molecule type" value="Genomic_DNA"/>
</dbReference>
<sequence length="330" mass="37116">MLNIPYLIILALVCHTNLILSLPFMTLAHNGGAIRNLAAPHDLASSLNIGNNIGGISDVRYTQDLQVTKDGVRFHKNFPGDAELNLKRDSQLPQGREADNEGQPKAVIIGVRPNPENQEPNILLTQRVENNKGPIQKLKSPEFPRGHLLKDDLETEITFERLAELRKGPLADEVIPQGSTSDYILGVVMKKAGIDKNDPDVIPKLAAFRELYEETGHWGVLRKIDPQQTYRETKPEQSSKVHAGVEDYNKKLLKPFIIDIPLGQRPVFTLESWGRQRTWEMVSKVKSILTRREMQNIWTDLESKVNQIARKNAATPQFKFVHPAPAIPAN</sequence>
<dbReference type="KEGG" id="mlr:MELLADRAFT_112987"/>
<accession>F4S8B8</accession>